<feature type="transmembrane region" description="Helical" evidence="1">
    <location>
        <begin position="118"/>
        <end position="146"/>
    </location>
</feature>
<evidence type="ECO:0000256" key="1">
    <source>
        <dbReference type="SAM" id="Phobius"/>
    </source>
</evidence>
<gene>
    <name evidence="2" type="ORF">IPP15_13840</name>
</gene>
<keyword evidence="1" id="KW-1133">Transmembrane helix</keyword>
<feature type="transmembrane region" description="Helical" evidence="1">
    <location>
        <begin position="45"/>
        <end position="64"/>
    </location>
</feature>
<dbReference type="EMBL" id="JADKGY010000020">
    <property type="protein sequence ID" value="MBK9983445.1"/>
    <property type="molecule type" value="Genomic_DNA"/>
</dbReference>
<keyword evidence="1" id="KW-0472">Membrane</keyword>
<feature type="transmembrane region" description="Helical" evidence="1">
    <location>
        <begin position="85"/>
        <end position="106"/>
    </location>
</feature>
<organism evidence="2 3">
    <name type="scientific">Candidatus Opimibacter skivensis</name>
    <dbReference type="NCBI Taxonomy" id="2982028"/>
    <lineage>
        <taxon>Bacteria</taxon>
        <taxon>Pseudomonadati</taxon>
        <taxon>Bacteroidota</taxon>
        <taxon>Saprospiria</taxon>
        <taxon>Saprospirales</taxon>
        <taxon>Saprospiraceae</taxon>
        <taxon>Candidatus Opimibacter</taxon>
    </lineage>
</organism>
<reference evidence="2 3" key="1">
    <citation type="submission" date="2020-10" db="EMBL/GenBank/DDBJ databases">
        <title>Connecting structure to function with the recovery of over 1000 high-quality activated sludge metagenome-assembled genomes encoding full-length rRNA genes using long-read sequencing.</title>
        <authorList>
            <person name="Singleton C.M."/>
            <person name="Petriglieri F."/>
            <person name="Kristensen J.M."/>
            <person name="Kirkegaard R.H."/>
            <person name="Michaelsen T.Y."/>
            <person name="Andersen M.H."/>
            <person name="Karst S.M."/>
            <person name="Dueholm M.S."/>
            <person name="Nielsen P.H."/>
            <person name="Albertsen M."/>
        </authorList>
    </citation>
    <scope>NUCLEOTIDE SEQUENCE [LARGE SCALE GENOMIC DNA]</scope>
    <source>
        <strain evidence="2">Ribe_18-Q3-R11-54_MAXAC.273</strain>
    </source>
</reference>
<sequence length="197" mass="22124">MYLQLKDFMGKPIMKRIFDWGQVIIFTCVSVMYVQRFFVTDLNGFLGTSGVVFAGLATLCGLSLGFASVVEEKDRRVVSLSGEKLLHATILFLFASLFGVFALQIAAEAMFGELGTKIVTFIFTGFGFYFLIMSFYSAHYGTLWLLDTLYQRFDVRNKSVEKALIEQKEATKSLIEGEAGVELPKAEKVVEQLTKQE</sequence>
<dbReference type="AlphaFoldDB" id="A0A9D7SUC3"/>
<proteinExistence type="predicted"/>
<feature type="transmembrane region" description="Helical" evidence="1">
    <location>
        <begin position="20"/>
        <end position="39"/>
    </location>
</feature>
<keyword evidence="1" id="KW-0812">Transmembrane</keyword>
<evidence type="ECO:0000313" key="3">
    <source>
        <dbReference type="Proteomes" id="UP000808337"/>
    </source>
</evidence>
<protein>
    <submittedName>
        <fullName evidence="2">Uncharacterized protein</fullName>
    </submittedName>
</protein>
<dbReference type="Proteomes" id="UP000808337">
    <property type="component" value="Unassembled WGS sequence"/>
</dbReference>
<comment type="caution">
    <text evidence="2">The sequence shown here is derived from an EMBL/GenBank/DDBJ whole genome shotgun (WGS) entry which is preliminary data.</text>
</comment>
<evidence type="ECO:0000313" key="2">
    <source>
        <dbReference type="EMBL" id="MBK9983445.1"/>
    </source>
</evidence>
<name>A0A9D7SUC3_9BACT</name>
<accession>A0A9D7SUC3</accession>